<proteinExistence type="predicted"/>
<evidence type="ECO:0000313" key="4">
    <source>
        <dbReference type="Proteomes" id="UP000235672"/>
    </source>
</evidence>
<dbReference type="EMBL" id="KZ613479">
    <property type="protein sequence ID" value="PMD21950.1"/>
    <property type="molecule type" value="Genomic_DNA"/>
</dbReference>
<keyword evidence="4" id="KW-1185">Reference proteome</keyword>
<reference evidence="3 4" key="1">
    <citation type="submission" date="2016-05" db="EMBL/GenBank/DDBJ databases">
        <title>A degradative enzymes factory behind the ericoid mycorrhizal symbiosis.</title>
        <authorList>
            <consortium name="DOE Joint Genome Institute"/>
            <person name="Martino E."/>
            <person name="Morin E."/>
            <person name="Grelet G."/>
            <person name="Kuo A."/>
            <person name="Kohler A."/>
            <person name="Daghino S."/>
            <person name="Barry K."/>
            <person name="Choi C."/>
            <person name="Cichocki N."/>
            <person name="Clum A."/>
            <person name="Copeland A."/>
            <person name="Hainaut M."/>
            <person name="Haridas S."/>
            <person name="Labutti K."/>
            <person name="Lindquist E."/>
            <person name="Lipzen A."/>
            <person name="Khouja H.-R."/>
            <person name="Murat C."/>
            <person name="Ohm R."/>
            <person name="Olson A."/>
            <person name="Spatafora J."/>
            <person name="Veneault-Fourrey C."/>
            <person name="Henrissat B."/>
            <person name="Grigoriev I."/>
            <person name="Martin F."/>
            <person name="Perotto S."/>
        </authorList>
    </citation>
    <scope>NUCLEOTIDE SEQUENCE [LARGE SCALE GENOMIC DNA]</scope>
    <source>
        <strain evidence="3 4">UAMH 7357</strain>
    </source>
</reference>
<dbReference type="PANTHER" id="PTHR13379:SF0">
    <property type="entry name" value="UPF0415 PROTEIN C7ORF25"/>
    <property type="match status" value="1"/>
</dbReference>
<dbReference type="PANTHER" id="PTHR13379">
    <property type="entry name" value="UNCHARACTERIZED DUF1308"/>
    <property type="match status" value="1"/>
</dbReference>
<sequence length="511" mass="57451">MDKADEIIPSPPQGDLADSDPSIEVKKLAADMQQRCRLFLDELEQFQTYLKDQRKEKHVDLRIFRSGLQSEMKMLDKLATADPKDPKTSHNLRSSNFSFFDAVWSIAKTCSNLTALQKRFYWLPGRHAPFVNGKVATTGPRHRTYSAVVSIVAQSGLEWIKVSSITEKRIIWDLTKSGWVAESSSEESEDIEDDNDDESEGLLKQVEALVKACHATRVRYQHPKIRLVLPRIKAQPDSKEVANLLQQIRNLGVTIQTMEDMPPEFPPIIEVLDRLAIDPFVSFSGTLNIDCTILLAFVSDLSHGRVEPADWHNKAISRQIEMENEDQLLQNSVWPSCGSRKLICTREAAVRMQEIVDTIGTETEKKRAALLFPLGNDFGLSREQLLEEFQQLSDYTVPPEWNLPIKVLDVDMNAIMSQLPPIAQKVSELLAPINRSVFLYGWATSMTTISSNAVVAREIEKIIEEENESFKKAGGPALSQNIKGPEIWLGPSARSLVGKEKNRRGANGDTS</sequence>
<dbReference type="OrthoDB" id="441890at2759"/>
<protein>
    <recommendedName>
        <fullName evidence="2">DUF1308 domain-containing protein</fullName>
    </recommendedName>
</protein>
<feature type="domain" description="DUF1308" evidence="2">
    <location>
        <begin position="287"/>
        <end position="372"/>
    </location>
</feature>
<gene>
    <name evidence="3" type="ORF">NA56DRAFT_571372</name>
</gene>
<dbReference type="InterPro" id="IPR010733">
    <property type="entry name" value="DUF1308"/>
</dbReference>
<evidence type="ECO:0000313" key="3">
    <source>
        <dbReference type="EMBL" id="PMD21950.1"/>
    </source>
</evidence>
<feature type="region of interest" description="Disordered" evidence="1">
    <location>
        <begin position="1"/>
        <end position="21"/>
    </location>
</feature>
<dbReference type="AlphaFoldDB" id="A0A2J6Q6P4"/>
<dbReference type="Proteomes" id="UP000235672">
    <property type="component" value="Unassembled WGS sequence"/>
</dbReference>
<evidence type="ECO:0000256" key="1">
    <source>
        <dbReference type="SAM" id="MobiDB-lite"/>
    </source>
</evidence>
<name>A0A2J6Q6P4_9HELO</name>
<dbReference type="STRING" id="1745343.A0A2J6Q6P4"/>
<organism evidence="3 4">
    <name type="scientific">Hyaloscypha hepaticicola</name>
    <dbReference type="NCBI Taxonomy" id="2082293"/>
    <lineage>
        <taxon>Eukaryota</taxon>
        <taxon>Fungi</taxon>
        <taxon>Dikarya</taxon>
        <taxon>Ascomycota</taxon>
        <taxon>Pezizomycotina</taxon>
        <taxon>Leotiomycetes</taxon>
        <taxon>Helotiales</taxon>
        <taxon>Hyaloscyphaceae</taxon>
        <taxon>Hyaloscypha</taxon>
    </lineage>
</organism>
<accession>A0A2J6Q6P4</accession>
<evidence type="ECO:0000259" key="2">
    <source>
        <dbReference type="Pfam" id="PF07000"/>
    </source>
</evidence>
<dbReference type="Pfam" id="PF07000">
    <property type="entry name" value="DUF1308"/>
    <property type="match status" value="1"/>
</dbReference>